<feature type="region of interest" description="Disordered" evidence="1">
    <location>
        <begin position="73"/>
        <end position="95"/>
    </location>
</feature>
<evidence type="ECO:0000256" key="1">
    <source>
        <dbReference type="SAM" id="MobiDB-lite"/>
    </source>
</evidence>
<name>A0A4Y2C1L7_ARAVE</name>
<evidence type="ECO:0000313" key="3">
    <source>
        <dbReference type="Proteomes" id="UP000499080"/>
    </source>
</evidence>
<reference evidence="2 3" key="1">
    <citation type="journal article" date="2019" name="Sci. Rep.">
        <title>Orb-weaving spider Araneus ventricosus genome elucidates the spidroin gene catalogue.</title>
        <authorList>
            <person name="Kono N."/>
            <person name="Nakamura H."/>
            <person name="Ohtoshi R."/>
            <person name="Moran D.A.P."/>
            <person name="Shinohara A."/>
            <person name="Yoshida Y."/>
            <person name="Fujiwara M."/>
            <person name="Mori M."/>
            <person name="Tomita M."/>
            <person name="Arakawa K."/>
        </authorList>
    </citation>
    <scope>NUCLEOTIDE SEQUENCE [LARGE SCALE GENOMIC DNA]</scope>
</reference>
<accession>A0A4Y2C1L7</accession>
<dbReference type="EMBL" id="BGPR01000131">
    <property type="protein sequence ID" value="GBL97635.1"/>
    <property type="molecule type" value="Genomic_DNA"/>
</dbReference>
<organism evidence="2 3">
    <name type="scientific">Araneus ventricosus</name>
    <name type="common">Orbweaver spider</name>
    <name type="synonym">Epeira ventricosa</name>
    <dbReference type="NCBI Taxonomy" id="182803"/>
    <lineage>
        <taxon>Eukaryota</taxon>
        <taxon>Metazoa</taxon>
        <taxon>Ecdysozoa</taxon>
        <taxon>Arthropoda</taxon>
        <taxon>Chelicerata</taxon>
        <taxon>Arachnida</taxon>
        <taxon>Araneae</taxon>
        <taxon>Araneomorphae</taxon>
        <taxon>Entelegynae</taxon>
        <taxon>Araneoidea</taxon>
        <taxon>Araneidae</taxon>
        <taxon>Araneus</taxon>
    </lineage>
</organism>
<comment type="caution">
    <text evidence="2">The sequence shown here is derived from an EMBL/GenBank/DDBJ whole genome shotgun (WGS) entry which is preliminary data.</text>
</comment>
<protein>
    <submittedName>
        <fullName evidence="2">Uncharacterized protein</fullName>
    </submittedName>
</protein>
<dbReference type="Proteomes" id="UP000499080">
    <property type="component" value="Unassembled WGS sequence"/>
</dbReference>
<sequence length="95" mass="10306">MDSFVGTLGNLPTTEFGAVSSTPPGYVNGVGFYDSEQHRALSPRCLREFVGGLFLWENRAKGETSQHKKVLVRGSLFPNPPPPGTPRVYGRDVVG</sequence>
<dbReference type="AlphaFoldDB" id="A0A4Y2C1L7"/>
<proteinExistence type="predicted"/>
<evidence type="ECO:0000313" key="2">
    <source>
        <dbReference type="EMBL" id="GBL97635.1"/>
    </source>
</evidence>
<keyword evidence="3" id="KW-1185">Reference proteome</keyword>
<gene>
    <name evidence="2" type="ORF">AVEN_49140_1</name>
</gene>